<evidence type="ECO:0000256" key="3">
    <source>
        <dbReference type="ARBA" id="ARBA00023125"/>
    </source>
</evidence>
<evidence type="ECO:0000313" key="9">
    <source>
        <dbReference type="Proteomes" id="UP001589532"/>
    </source>
</evidence>
<feature type="domain" description="HTH tetR-type" evidence="7">
    <location>
        <begin position="23"/>
        <end position="83"/>
    </location>
</feature>
<dbReference type="PANTHER" id="PTHR30055">
    <property type="entry name" value="HTH-TYPE TRANSCRIPTIONAL REGULATOR RUTR"/>
    <property type="match status" value="1"/>
</dbReference>
<dbReference type="EMBL" id="JBHMBW010000033">
    <property type="protein sequence ID" value="MFB9627472.1"/>
    <property type="molecule type" value="Genomic_DNA"/>
</dbReference>
<proteinExistence type="predicted"/>
<dbReference type="Pfam" id="PF13977">
    <property type="entry name" value="TetR_C_6"/>
    <property type="match status" value="1"/>
</dbReference>
<organism evidence="8 9">
    <name type="scientific">Nonomuraea helvata</name>
    <dbReference type="NCBI Taxonomy" id="37484"/>
    <lineage>
        <taxon>Bacteria</taxon>
        <taxon>Bacillati</taxon>
        <taxon>Actinomycetota</taxon>
        <taxon>Actinomycetes</taxon>
        <taxon>Streptosporangiales</taxon>
        <taxon>Streptosporangiaceae</taxon>
        <taxon>Nonomuraea</taxon>
    </lineage>
</organism>
<protein>
    <submittedName>
        <fullName evidence="8">TetR/AcrR family transcriptional regulator</fullName>
    </submittedName>
</protein>
<keyword evidence="3 5" id="KW-0238">DNA-binding</keyword>
<evidence type="ECO:0000256" key="2">
    <source>
        <dbReference type="ARBA" id="ARBA00023015"/>
    </source>
</evidence>
<dbReference type="SUPFAM" id="SSF46689">
    <property type="entry name" value="Homeodomain-like"/>
    <property type="match status" value="1"/>
</dbReference>
<dbReference type="PROSITE" id="PS50977">
    <property type="entry name" value="HTH_TETR_2"/>
    <property type="match status" value="1"/>
</dbReference>
<feature type="DNA-binding region" description="H-T-H motif" evidence="5">
    <location>
        <begin position="46"/>
        <end position="65"/>
    </location>
</feature>
<dbReference type="Gene3D" id="1.10.357.10">
    <property type="entry name" value="Tetracycline Repressor, domain 2"/>
    <property type="match status" value="1"/>
</dbReference>
<accession>A0ABV5S720</accession>
<dbReference type="InterPro" id="IPR001647">
    <property type="entry name" value="HTH_TetR"/>
</dbReference>
<feature type="region of interest" description="Disordered" evidence="6">
    <location>
        <begin position="1"/>
        <end position="22"/>
    </location>
</feature>
<keyword evidence="1" id="KW-0678">Repressor</keyword>
<dbReference type="InterPro" id="IPR036271">
    <property type="entry name" value="Tet_transcr_reg_TetR-rel_C_sf"/>
</dbReference>
<keyword evidence="4" id="KW-0804">Transcription</keyword>
<keyword evidence="2" id="KW-0805">Transcription regulation</keyword>
<dbReference type="Proteomes" id="UP001589532">
    <property type="component" value="Unassembled WGS sequence"/>
</dbReference>
<dbReference type="SUPFAM" id="SSF48498">
    <property type="entry name" value="Tetracyclin repressor-like, C-terminal domain"/>
    <property type="match status" value="1"/>
</dbReference>
<dbReference type="PRINTS" id="PR00455">
    <property type="entry name" value="HTHTETR"/>
</dbReference>
<reference evidence="8 9" key="1">
    <citation type="submission" date="2024-09" db="EMBL/GenBank/DDBJ databases">
        <authorList>
            <person name="Sun Q."/>
            <person name="Mori K."/>
        </authorList>
    </citation>
    <scope>NUCLEOTIDE SEQUENCE [LARGE SCALE GENOMIC DNA]</scope>
    <source>
        <strain evidence="8 9">JCM 3143</strain>
    </source>
</reference>
<evidence type="ECO:0000256" key="6">
    <source>
        <dbReference type="SAM" id="MobiDB-lite"/>
    </source>
</evidence>
<dbReference type="InterPro" id="IPR009057">
    <property type="entry name" value="Homeodomain-like_sf"/>
</dbReference>
<evidence type="ECO:0000256" key="4">
    <source>
        <dbReference type="ARBA" id="ARBA00023163"/>
    </source>
</evidence>
<keyword evidence="9" id="KW-1185">Reference proteome</keyword>
<evidence type="ECO:0000259" key="7">
    <source>
        <dbReference type="PROSITE" id="PS50977"/>
    </source>
</evidence>
<dbReference type="RefSeq" id="WP_344987436.1">
    <property type="nucleotide sequence ID" value="NZ_BAAAXV010000001.1"/>
</dbReference>
<dbReference type="InterPro" id="IPR050109">
    <property type="entry name" value="HTH-type_TetR-like_transc_reg"/>
</dbReference>
<evidence type="ECO:0000256" key="5">
    <source>
        <dbReference type="PROSITE-ProRule" id="PRU00335"/>
    </source>
</evidence>
<evidence type="ECO:0000256" key="1">
    <source>
        <dbReference type="ARBA" id="ARBA00022491"/>
    </source>
</evidence>
<dbReference type="Pfam" id="PF00440">
    <property type="entry name" value="TetR_N"/>
    <property type="match status" value="1"/>
</dbReference>
<gene>
    <name evidence="8" type="ORF">ACFFSA_30700</name>
</gene>
<dbReference type="InterPro" id="IPR039538">
    <property type="entry name" value="BetI_C"/>
</dbReference>
<sequence length="218" mass="23801">MVDKNERSFHSRRVPVSHSPAADTRRQHVLAAARRCFLDNGFHATSMQDILREAQMSPGNLYRYFPGKDAIVLAIVEATLAEVTAAFEQTLLDKPPPLLEALTEILRAIERLDDDEGTPRLAIQIWGESLRNPAMAALFADAIAPVRHWFTQLVEAHQDRGLTSGQVPPEYLANVLLGTIHGFIVQRALLKLDAASYAEGLRGMLAAPAGPSGASKSS</sequence>
<dbReference type="PANTHER" id="PTHR30055:SF229">
    <property type="entry name" value="HTH-TYPE TRANSCRIPTIONAL REPRESSOR RV1474C"/>
    <property type="match status" value="1"/>
</dbReference>
<evidence type="ECO:0000313" key="8">
    <source>
        <dbReference type="EMBL" id="MFB9627472.1"/>
    </source>
</evidence>
<name>A0ABV5S720_9ACTN</name>
<comment type="caution">
    <text evidence="8">The sequence shown here is derived from an EMBL/GenBank/DDBJ whole genome shotgun (WGS) entry which is preliminary data.</text>
</comment>